<proteinExistence type="predicted"/>
<organism evidence="2 4">
    <name type="scientific">Bosea thiooxidans</name>
    <dbReference type="NCBI Taxonomy" id="53254"/>
    <lineage>
        <taxon>Bacteria</taxon>
        <taxon>Pseudomonadati</taxon>
        <taxon>Pseudomonadota</taxon>
        <taxon>Alphaproteobacteria</taxon>
        <taxon>Hyphomicrobiales</taxon>
        <taxon>Boseaceae</taxon>
        <taxon>Bosea</taxon>
    </lineage>
</organism>
<evidence type="ECO:0000313" key="2">
    <source>
        <dbReference type="EMBL" id="KQK31846.1"/>
    </source>
</evidence>
<dbReference type="Proteomes" id="UP000051562">
    <property type="component" value="Unassembled WGS sequence"/>
</dbReference>
<dbReference type="STRING" id="53254.SAMN05660750_01324"/>
<feature type="transmembrane region" description="Helical" evidence="1">
    <location>
        <begin position="6"/>
        <end position="29"/>
    </location>
</feature>
<reference evidence="3 5" key="2">
    <citation type="submission" date="2017-02" db="EMBL/GenBank/DDBJ databases">
        <authorList>
            <person name="Peterson S.W."/>
        </authorList>
    </citation>
    <scope>NUCLEOTIDE SEQUENCE [LARGE SCALE GENOMIC DNA]</scope>
    <source>
        <strain evidence="3 5">DSM 9653</strain>
    </source>
</reference>
<evidence type="ECO:0000313" key="4">
    <source>
        <dbReference type="Proteomes" id="UP000051562"/>
    </source>
</evidence>
<keyword evidence="1" id="KW-0472">Membrane</keyword>
<dbReference type="RefSeq" id="WP_055727048.1">
    <property type="nucleotide sequence ID" value="NZ_FUYX01000003.1"/>
</dbReference>
<evidence type="ECO:0000313" key="3">
    <source>
        <dbReference type="EMBL" id="SKB57422.1"/>
    </source>
</evidence>
<feature type="transmembrane region" description="Helical" evidence="1">
    <location>
        <begin position="41"/>
        <end position="69"/>
    </location>
</feature>
<keyword evidence="1" id="KW-1133">Transmembrane helix</keyword>
<evidence type="ECO:0000256" key="1">
    <source>
        <dbReference type="SAM" id="Phobius"/>
    </source>
</evidence>
<dbReference type="OrthoDB" id="5737744at2"/>
<dbReference type="Pfam" id="PF11742">
    <property type="entry name" value="DUF3302"/>
    <property type="match status" value="1"/>
</dbReference>
<dbReference type="EMBL" id="FUYX01000003">
    <property type="protein sequence ID" value="SKB57422.1"/>
    <property type="molecule type" value="Genomic_DNA"/>
</dbReference>
<evidence type="ECO:0000313" key="5">
    <source>
        <dbReference type="Proteomes" id="UP000190130"/>
    </source>
</evidence>
<dbReference type="EMBL" id="LMAR01000012">
    <property type="protein sequence ID" value="KQK31846.1"/>
    <property type="molecule type" value="Genomic_DNA"/>
</dbReference>
<name>A0A0Q3PPR7_9HYPH</name>
<gene>
    <name evidence="2" type="ORF">ARD30_02445</name>
    <name evidence="3" type="ORF">SAMN05660750_01324</name>
</gene>
<keyword evidence="4" id="KW-1185">Reference proteome</keyword>
<dbReference type="AlphaFoldDB" id="A0A0Q3PPR7"/>
<reference evidence="2 4" key="1">
    <citation type="submission" date="2015-10" db="EMBL/GenBank/DDBJ databases">
        <title>Draft genome of Bosea thiooxidans.</title>
        <authorList>
            <person name="Wang X."/>
        </authorList>
    </citation>
    <scope>NUCLEOTIDE SEQUENCE [LARGE SCALE GENOMIC DNA]</scope>
    <source>
        <strain evidence="2 4">CGMCC 9174</strain>
    </source>
</reference>
<sequence>MSGLDIFAWIVLIVLAASTAFVVAFMAMLPGMVARRRGHPWAEAVAVGGWVTLFFGFVLWPLVLIWAYVDVPSNPARRPVAPEAVR</sequence>
<dbReference type="Proteomes" id="UP000190130">
    <property type="component" value="Unassembled WGS sequence"/>
</dbReference>
<protein>
    <recommendedName>
        <fullName evidence="6">DUF3302 domain-containing protein</fullName>
    </recommendedName>
</protein>
<accession>A0A0Q3PPR7</accession>
<keyword evidence="1" id="KW-0812">Transmembrane</keyword>
<dbReference type="InterPro" id="IPR011223">
    <property type="entry name" value="UCP028770"/>
</dbReference>
<evidence type="ECO:0008006" key="6">
    <source>
        <dbReference type="Google" id="ProtNLM"/>
    </source>
</evidence>